<proteinExistence type="predicted"/>
<comment type="caution">
    <text evidence="1">The sequence shown here is derived from an EMBL/GenBank/DDBJ whole genome shotgun (WGS) entry which is preliminary data.</text>
</comment>
<accession>A0AAW9RQC8</accession>
<evidence type="ECO:0000313" key="2">
    <source>
        <dbReference type="Proteomes" id="UP001403385"/>
    </source>
</evidence>
<organism evidence="1 2">
    <name type="scientific">Rapidithrix thailandica</name>
    <dbReference type="NCBI Taxonomy" id="413964"/>
    <lineage>
        <taxon>Bacteria</taxon>
        <taxon>Pseudomonadati</taxon>
        <taxon>Bacteroidota</taxon>
        <taxon>Cytophagia</taxon>
        <taxon>Cytophagales</taxon>
        <taxon>Flammeovirgaceae</taxon>
        <taxon>Rapidithrix</taxon>
    </lineage>
</organism>
<reference evidence="1 2" key="1">
    <citation type="submission" date="2024-04" db="EMBL/GenBank/DDBJ databases">
        <title>Novel genus in family Flammeovirgaceae.</title>
        <authorList>
            <person name="Nguyen T.H."/>
            <person name="Vuong T.Q."/>
            <person name="Le H."/>
            <person name="Kim S.-G."/>
        </authorList>
    </citation>
    <scope>NUCLEOTIDE SEQUENCE [LARGE SCALE GENOMIC DNA]</scope>
    <source>
        <strain evidence="1 2">JCM 23209</strain>
    </source>
</reference>
<protein>
    <submittedName>
        <fullName evidence="1">Uncharacterized protein</fullName>
    </submittedName>
</protein>
<evidence type="ECO:0000313" key="1">
    <source>
        <dbReference type="EMBL" id="MEN7546989.1"/>
    </source>
</evidence>
<sequence length="81" mass="9556">MELIYTIEISPYDYAGSEYEYPNSSLTDSAEEWDRFWRECLSEKNLENLKNIRKGSYLVDVPSIGDKELEEIIKNELKEVD</sequence>
<keyword evidence="2" id="KW-1185">Reference proteome</keyword>
<dbReference type="Proteomes" id="UP001403385">
    <property type="component" value="Unassembled WGS sequence"/>
</dbReference>
<dbReference type="EMBL" id="JBDKWZ010000002">
    <property type="protein sequence ID" value="MEN7546989.1"/>
    <property type="molecule type" value="Genomic_DNA"/>
</dbReference>
<name>A0AAW9RQC8_9BACT</name>
<dbReference type="AlphaFoldDB" id="A0AAW9RQC8"/>
<dbReference type="RefSeq" id="WP_346819777.1">
    <property type="nucleotide sequence ID" value="NZ_JBDKWZ010000002.1"/>
</dbReference>
<gene>
    <name evidence="1" type="ORF">AAG747_03670</name>
</gene>